<accession>A0ABW3DB50</accession>
<keyword evidence="2" id="KW-1185">Reference proteome</keyword>
<organism evidence="1 2">
    <name type="scientific">Paenibacillus residui</name>
    <dbReference type="NCBI Taxonomy" id="629724"/>
    <lineage>
        <taxon>Bacteria</taxon>
        <taxon>Bacillati</taxon>
        <taxon>Bacillota</taxon>
        <taxon>Bacilli</taxon>
        <taxon>Bacillales</taxon>
        <taxon>Paenibacillaceae</taxon>
        <taxon>Paenibacillus</taxon>
    </lineage>
</organism>
<protein>
    <submittedName>
        <fullName evidence="1">Uncharacterized protein</fullName>
    </submittedName>
</protein>
<dbReference type="Proteomes" id="UP001597120">
    <property type="component" value="Unassembled WGS sequence"/>
</dbReference>
<dbReference type="RefSeq" id="WP_191964367.1">
    <property type="nucleotide sequence ID" value="NZ_JBHTIU010000050.1"/>
</dbReference>
<comment type="caution">
    <text evidence="1">The sequence shown here is derived from an EMBL/GenBank/DDBJ whole genome shotgun (WGS) entry which is preliminary data.</text>
</comment>
<proteinExistence type="predicted"/>
<gene>
    <name evidence="1" type="ORF">ACFQ03_15505</name>
</gene>
<evidence type="ECO:0000313" key="2">
    <source>
        <dbReference type="Proteomes" id="UP001597120"/>
    </source>
</evidence>
<name>A0ABW3DB50_9BACL</name>
<dbReference type="EMBL" id="JBHTIU010000050">
    <property type="protein sequence ID" value="MFD0870562.1"/>
    <property type="molecule type" value="Genomic_DNA"/>
</dbReference>
<evidence type="ECO:0000313" key="1">
    <source>
        <dbReference type="EMBL" id="MFD0870562.1"/>
    </source>
</evidence>
<reference evidence="2" key="1">
    <citation type="journal article" date="2019" name="Int. J. Syst. Evol. Microbiol.">
        <title>The Global Catalogue of Microorganisms (GCM) 10K type strain sequencing project: providing services to taxonomists for standard genome sequencing and annotation.</title>
        <authorList>
            <consortium name="The Broad Institute Genomics Platform"/>
            <consortium name="The Broad Institute Genome Sequencing Center for Infectious Disease"/>
            <person name="Wu L."/>
            <person name="Ma J."/>
        </authorList>
    </citation>
    <scope>NUCLEOTIDE SEQUENCE [LARGE SCALE GENOMIC DNA]</scope>
    <source>
        <strain evidence="2">CCUG 57263</strain>
    </source>
</reference>
<sequence length="53" mass="5954">MDLWIAGSQELKGAYNRSMTDAGKVHAKISWNSKKVFESVEGFLYILAQEFTG</sequence>